<keyword evidence="5 7" id="KW-0408">Iron</keyword>
<reference evidence="9" key="2">
    <citation type="submission" date="2008-07" db="EMBL/GenBank/DDBJ databases">
        <authorList>
            <person name="Genoscope - CEA"/>
        </authorList>
    </citation>
    <scope>NUCLEOTIDE SEQUENCE</scope>
    <source>
        <strain evidence="9">S mat+</strain>
    </source>
</reference>
<dbReference type="PROSITE" id="PS00086">
    <property type="entry name" value="CYTOCHROME_P450"/>
    <property type="match status" value="1"/>
</dbReference>
<organism evidence="9">
    <name type="scientific">Podospora anserina (strain S / ATCC MYA-4624 / DSM 980 / FGSC 10383)</name>
    <name type="common">Pleurage anserina</name>
    <dbReference type="NCBI Taxonomy" id="515849"/>
    <lineage>
        <taxon>Eukaryota</taxon>
        <taxon>Fungi</taxon>
        <taxon>Dikarya</taxon>
        <taxon>Ascomycota</taxon>
        <taxon>Pezizomycotina</taxon>
        <taxon>Sordariomycetes</taxon>
        <taxon>Sordariomycetidae</taxon>
        <taxon>Sordariales</taxon>
        <taxon>Podosporaceae</taxon>
        <taxon>Podospora</taxon>
        <taxon>Podospora anserina</taxon>
    </lineage>
</organism>
<evidence type="ECO:0000256" key="2">
    <source>
        <dbReference type="ARBA" id="ARBA00010617"/>
    </source>
</evidence>
<dbReference type="Gene3D" id="1.10.630.10">
    <property type="entry name" value="Cytochrome P450"/>
    <property type="match status" value="1"/>
</dbReference>
<evidence type="ECO:0000256" key="3">
    <source>
        <dbReference type="ARBA" id="ARBA00022723"/>
    </source>
</evidence>
<dbReference type="GO" id="GO:0005506">
    <property type="term" value="F:iron ion binding"/>
    <property type="evidence" value="ECO:0007669"/>
    <property type="project" value="InterPro"/>
</dbReference>
<dbReference type="Pfam" id="PF00067">
    <property type="entry name" value="p450"/>
    <property type="match status" value="1"/>
</dbReference>
<feature type="binding site" description="axial binding residue" evidence="7">
    <location>
        <position position="457"/>
    </location>
    <ligand>
        <name>heme</name>
        <dbReference type="ChEBI" id="CHEBI:30413"/>
    </ligand>
    <ligandPart>
        <name>Fe</name>
        <dbReference type="ChEBI" id="CHEBI:18248"/>
    </ligandPart>
</feature>
<dbReference type="PRINTS" id="PR00465">
    <property type="entry name" value="EP450IV"/>
</dbReference>
<evidence type="ECO:0000256" key="4">
    <source>
        <dbReference type="ARBA" id="ARBA00023002"/>
    </source>
</evidence>
<evidence type="ECO:0000256" key="7">
    <source>
        <dbReference type="PIRSR" id="PIRSR602403-1"/>
    </source>
</evidence>
<name>B2AFS7_PODAN</name>
<dbReference type="VEuPathDB" id="FungiDB:PODANS_5_12480"/>
<protein>
    <submittedName>
        <fullName evidence="10">Cytochrome P450 E-class, group IV</fullName>
    </submittedName>
    <submittedName>
        <fullName evidence="9">Podospora anserina S mat+ genomic DNA chromosome 5, supercontig 7</fullName>
    </submittedName>
</protein>
<dbReference type="KEGG" id="pan:PODANSg1538"/>
<evidence type="ECO:0000313" key="9">
    <source>
        <dbReference type="EMBL" id="CAP62298.1"/>
    </source>
</evidence>
<evidence type="ECO:0000256" key="8">
    <source>
        <dbReference type="RuleBase" id="RU000461"/>
    </source>
</evidence>
<dbReference type="GeneID" id="6188662"/>
<evidence type="ECO:0000313" key="11">
    <source>
        <dbReference type="Proteomes" id="UP000001197"/>
    </source>
</evidence>
<dbReference type="GO" id="GO:0020037">
    <property type="term" value="F:heme binding"/>
    <property type="evidence" value="ECO:0007669"/>
    <property type="project" value="InterPro"/>
</dbReference>
<proteinExistence type="inferred from homology"/>
<gene>
    <name evidence="9" type="ORF">PODANS_5_12480</name>
</gene>
<evidence type="ECO:0000256" key="6">
    <source>
        <dbReference type="ARBA" id="ARBA00023033"/>
    </source>
</evidence>
<keyword evidence="11" id="KW-1185">Reference proteome</keyword>
<dbReference type="SUPFAM" id="SSF48264">
    <property type="entry name" value="Cytochrome P450"/>
    <property type="match status" value="1"/>
</dbReference>
<keyword evidence="4 8" id="KW-0560">Oxidoreductase</keyword>
<comment type="similarity">
    <text evidence="2 8">Belongs to the cytochrome P450 family.</text>
</comment>
<dbReference type="GO" id="GO:0016705">
    <property type="term" value="F:oxidoreductase activity, acting on paired donors, with incorporation or reduction of molecular oxygen"/>
    <property type="evidence" value="ECO:0007669"/>
    <property type="project" value="InterPro"/>
</dbReference>
<dbReference type="eggNOG" id="KOG0156">
    <property type="taxonomic scope" value="Eukaryota"/>
</dbReference>
<dbReference type="GO" id="GO:0004497">
    <property type="term" value="F:monooxygenase activity"/>
    <property type="evidence" value="ECO:0007669"/>
    <property type="project" value="UniProtKB-KW"/>
</dbReference>
<accession>B2AFS7</accession>
<reference evidence="9 11" key="1">
    <citation type="journal article" date="2008" name="Genome Biol.">
        <title>The genome sequence of the model ascomycete fungus Podospora anserina.</title>
        <authorList>
            <person name="Espagne E."/>
            <person name="Lespinet O."/>
            <person name="Malagnac F."/>
            <person name="Da Silva C."/>
            <person name="Jaillon O."/>
            <person name="Porcel B.M."/>
            <person name="Couloux A."/>
            <person name="Aury J.-M."/>
            <person name="Segurens B."/>
            <person name="Poulain J."/>
            <person name="Anthouard V."/>
            <person name="Grossetete S."/>
            <person name="Khalili H."/>
            <person name="Coppin E."/>
            <person name="Dequard-Chablat M."/>
            <person name="Picard M."/>
            <person name="Contamine V."/>
            <person name="Arnaise S."/>
            <person name="Bourdais A."/>
            <person name="Berteaux-Lecellier V."/>
            <person name="Gautheret D."/>
            <person name="de Vries R.P."/>
            <person name="Battaglia E."/>
            <person name="Coutinho P.M."/>
            <person name="Danchin E.G.J."/>
            <person name="Henrissat B."/>
            <person name="El Khoury R."/>
            <person name="Sainsard-Chanet A."/>
            <person name="Boivin A."/>
            <person name="Pinan-Lucarre B."/>
            <person name="Sellem C.H."/>
            <person name="Debuchy R."/>
            <person name="Wincker P."/>
            <person name="Weissenbach J."/>
            <person name="Silar P."/>
        </authorList>
    </citation>
    <scope>NUCLEOTIDE SEQUENCE [LARGE SCALE GENOMIC DNA]</scope>
    <source>
        <strain evidence="11">S / ATCC MYA-4624 / DSM 980 / FGSC 10383</strain>
        <strain evidence="9">S mat+</strain>
    </source>
</reference>
<evidence type="ECO:0000256" key="5">
    <source>
        <dbReference type="ARBA" id="ARBA00023004"/>
    </source>
</evidence>
<evidence type="ECO:0000256" key="1">
    <source>
        <dbReference type="ARBA" id="ARBA00001971"/>
    </source>
</evidence>
<keyword evidence="6 8" id="KW-0503">Monooxygenase</keyword>
<sequence>MAQTGTLLQTLAAKLPLLLSTAGLLVAVFLAQVLLKGNPLANLPVALDDLPSDEKRRQAFLTRAKDVYATGYKKFKDRVFRIITSNKYHVIIVPPKYLNELKSLPDDTVSFDGAIEQTMHAKYTKLEVGHKLIPHIVKSNLTPSLVRLNPTIAEEVQESFRREMPECDDWTPVNINYKLLRIVAMVSGRVFIGPELSRSEEYVDAAINYTIDLMHARQAVDTMRPWLRPFLANRLPEIRKLNERLAQADAFIRPIVAHRKKLPKEQAPDDMLQWMLDGQSEKFGGEYKTETLARMQLGISFAAIHTTTMTTTNVFYNMAAYPQYVSVLRDEVREVLAQNNNTFTSAALQGMKRLDSFIKETMRIDPAGFAGFQRRVYKPFTLSNGQVIPADVIIEVPAHALAKDPDVFESPDQFNPWRFYDIRQKAREQGAVEEAAQNQFVSVNPLVLTFGYGRHACPGRFFAANEIKMIIANTILMYDMKLMDGHTQRYPNLEFGLSVSSPFRFKQALILTRCSLFLIPPRSFFSSESRLLRREQKHTPIARVLGKHQQLLGSRNKLTDARITPQLLWVMKFTVDGLQIQGPEYREPIF</sequence>
<dbReference type="InterPro" id="IPR001128">
    <property type="entry name" value="Cyt_P450"/>
</dbReference>
<dbReference type="EMBL" id="CU633461">
    <property type="protein sequence ID" value="CAP62298.1"/>
    <property type="molecule type" value="Genomic_DNA"/>
</dbReference>
<dbReference type="HOGENOM" id="CLU_022195_0_0_1"/>
<dbReference type="Proteomes" id="UP000001197">
    <property type="component" value="Chromosome 5"/>
</dbReference>
<reference evidence="10" key="4">
    <citation type="submission" date="2015-04" db="EMBL/GenBank/DDBJ databases">
        <title>Maintaining two mating types: Structure of the mating type locus and its role in heterokaryosis in Podospora anserina.</title>
        <authorList>
            <person name="Grognet P."/>
            <person name="Bidard F."/>
            <person name="Kuchly C."/>
            <person name="Chan Ho Tong L."/>
            <person name="Coppin E."/>
            <person name="Ait Benkhali J."/>
            <person name="Couloux A."/>
            <person name="Wincker P."/>
            <person name="Debuchy R."/>
            <person name="Silar P."/>
        </authorList>
    </citation>
    <scope>NUCLEOTIDE SEQUENCE</scope>
</reference>
<dbReference type="InterPro" id="IPR002403">
    <property type="entry name" value="Cyt_P450_E_grp-IV"/>
</dbReference>
<keyword evidence="3 7" id="KW-0479">Metal-binding</keyword>
<reference evidence="11" key="3">
    <citation type="journal article" date="2014" name="Genetics">
        <title>Maintaining two mating types: Structure of the mating type locus and its role in heterokaryosis in Podospora anserina.</title>
        <authorList>
            <person name="Grognet P."/>
            <person name="Bidard F."/>
            <person name="Kuchly C."/>
            <person name="Tong L.C.H."/>
            <person name="Coppin E."/>
            <person name="Benkhali J.A."/>
            <person name="Couloux A."/>
            <person name="Wincker P."/>
            <person name="Debuchy R."/>
            <person name="Silar P."/>
        </authorList>
    </citation>
    <scope>GENOME REANNOTATION</scope>
    <source>
        <strain evidence="11">S / ATCC MYA-4624 / DSM 980 / FGSC 10383</strain>
    </source>
</reference>
<dbReference type="EMBL" id="FO904940">
    <property type="protein sequence ID" value="CDP29709.1"/>
    <property type="molecule type" value="Genomic_DNA"/>
</dbReference>
<dbReference type="InterPro" id="IPR017972">
    <property type="entry name" value="Cyt_P450_CS"/>
</dbReference>
<dbReference type="CDD" id="cd11041">
    <property type="entry name" value="CYP503A1-like"/>
    <property type="match status" value="1"/>
</dbReference>
<dbReference type="PANTHER" id="PTHR46206">
    <property type="entry name" value="CYTOCHROME P450"/>
    <property type="match status" value="1"/>
</dbReference>
<dbReference type="AlphaFoldDB" id="B2AFS7"/>
<dbReference type="RefSeq" id="XP_001904516.1">
    <property type="nucleotide sequence ID" value="XM_001904481.1"/>
</dbReference>
<comment type="cofactor">
    <cofactor evidence="1 7">
        <name>heme</name>
        <dbReference type="ChEBI" id="CHEBI:30413"/>
    </cofactor>
</comment>
<dbReference type="PANTHER" id="PTHR46206:SF7">
    <property type="entry name" value="P450, PUTATIVE (EUROFUNG)-RELATED"/>
    <property type="match status" value="1"/>
</dbReference>
<evidence type="ECO:0000313" key="10">
    <source>
        <dbReference type="EMBL" id="CDP29709.1"/>
    </source>
</evidence>
<keyword evidence="7 8" id="KW-0349">Heme</keyword>
<dbReference type="InterPro" id="IPR036396">
    <property type="entry name" value="Cyt_P450_sf"/>
</dbReference>
<dbReference type="OrthoDB" id="1844152at2759"/>